<keyword evidence="2" id="KW-1185">Reference proteome</keyword>
<dbReference type="OrthoDB" id="127333at2"/>
<dbReference type="InterPro" id="IPR010869">
    <property type="entry name" value="DUF1501"/>
</dbReference>
<dbReference type="EMBL" id="RYZH01000014">
    <property type="protein sequence ID" value="RUL88090.1"/>
    <property type="molecule type" value="Genomic_DNA"/>
</dbReference>
<reference evidence="1 2" key="2">
    <citation type="submission" date="2019-01" db="EMBL/GenBank/DDBJ databases">
        <title>Tautonia sociabilis, a novel thermotolerant planctomycete of Isosphaeraceae family, isolated from a 4000 m deep subterranean habitat.</title>
        <authorList>
            <person name="Kovaleva O.L."/>
            <person name="Elcheninov A.G."/>
            <person name="Van Heerden E."/>
            <person name="Toshchakov S.V."/>
            <person name="Novikov A."/>
            <person name="Bonch-Osmolovskaya E.A."/>
            <person name="Kublanov I.V."/>
        </authorList>
    </citation>
    <scope>NUCLEOTIDE SEQUENCE [LARGE SCALE GENOMIC DNA]</scope>
    <source>
        <strain evidence="1 2">GM2012</strain>
    </source>
</reference>
<dbReference type="PANTHER" id="PTHR43737:SF1">
    <property type="entry name" value="DUF1501 DOMAIN-CONTAINING PROTEIN"/>
    <property type="match status" value="1"/>
</dbReference>
<evidence type="ECO:0000313" key="2">
    <source>
        <dbReference type="Proteomes" id="UP000280296"/>
    </source>
</evidence>
<protein>
    <submittedName>
        <fullName evidence="1">DUF1501 domain-containing protein</fullName>
    </submittedName>
</protein>
<proteinExistence type="predicted"/>
<reference evidence="1 2" key="1">
    <citation type="submission" date="2018-12" db="EMBL/GenBank/DDBJ databases">
        <authorList>
            <person name="Toschakov S.V."/>
        </authorList>
    </citation>
    <scope>NUCLEOTIDE SEQUENCE [LARGE SCALE GENOMIC DNA]</scope>
    <source>
        <strain evidence="1 2">GM2012</strain>
    </source>
</reference>
<dbReference type="Pfam" id="PF07394">
    <property type="entry name" value="DUF1501"/>
    <property type="match status" value="1"/>
</dbReference>
<accession>A0A432MLD3</accession>
<sequence length="479" mass="52539">MVGNSGCGSFRSSLSRSRREFLRAGGLGLLGLNLPTLLDARARSAPFVPPSSSFGRAKACILLFMWGGPAQQETWDLKPEAPEQVRGEFRPIETNVPGLMISEHFPRLATRADKLAVIRSVHHRDVNHTTATHELLTGRPIPRPGGGPFHEDWPHYGAVLEHLDHFQRRSPLPPYVQFMPVSTDGAPRFVEQSHGQGAGWLGPALNPFSIDHDPSRPDYDVGDFRLPADVGPTRRDAREGLLQLVERQARHLERTPQVDAMAAHYERAHALLTDRRALEAFDLSKEDPRLRDRYGMHAHGQAVLQARRLVEAGVPLVTVFWQNDGITNVSVYWDTHNRNFIDLKDRLMPPADQAFSALLDDLEARGLLDETLVVWTGEFGRTPKVGQSVVGGAGAGRDGRDHWAHCFSTVLAGAGIRGGTVHGASDRWAAYPSRDPVSPADIAATIYHCLGVDPETELVDALGRPVRLCLGSPIGGVLA</sequence>
<dbReference type="PANTHER" id="PTHR43737">
    <property type="entry name" value="BLL7424 PROTEIN"/>
    <property type="match status" value="1"/>
</dbReference>
<dbReference type="Gene3D" id="3.40.720.10">
    <property type="entry name" value="Alkaline Phosphatase, subunit A"/>
    <property type="match status" value="1"/>
</dbReference>
<comment type="caution">
    <text evidence="1">The sequence shown here is derived from an EMBL/GenBank/DDBJ whole genome shotgun (WGS) entry which is preliminary data.</text>
</comment>
<dbReference type="InterPro" id="IPR017850">
    <property type="entry name" value="Alkaline_phosphatase_core_sf"/>
</dbReference>
<dbReference type="RefSeq" id="WP_126724999.1">
    <property type="nucleotide sequence ID" value="NZ_RYZH01000014.1"/>
</dbReference>
<dbReference type="Proteomes" id="UP000280296">
    <property type="component" value="Unassembled WGS sequence"/>
</dbReference>
<dbReference type="SUPFAM" id="SSF53649">
    <property type="entry name" value="Alkaline phosphatase-like"/>
    <property type="match status" value="1"/>
</dbReference>
<name>A0A432MLD3_9BACT</name>
<organism evidence="1 2">
    <name type="scientific">Tautonia sociabilis</name>
    <dbReference type="NCBI Taxonomy" id="2080755"/>
    <lineage>
        <taxon>Bacteria</taxon>
        <taxon>Pseudomonadati</taxon>
        <taxon>Planctomycetota</taxon>
        <taxon>Planctomycetia</taxon>
        <taxon>Isosphaerales</taxon>
        <taxon>Isosphaeraceae</taxon>
        <taxon>Tautonia</taxon>
    </lineage>
</organism>
<gene>
    <name evidence="1" type="ORF">TsocGM_09115</name>
</gene>
<evidence type="ECO:0000313" key="1">
    <source>
        <dbReference type="EMBL" id="RUL88090.1"/>
    </source>
</evidence>
<dbReference type="AlphaFoldDB" id="A0A432MLD3"/>